<dbReference type="InterPro" id="IPR018695">
    <property type="entry name" value="DUF2194"/>
</dbReference>
<keyword evidence="2" id="KW-1185">Reference proteome</keyword>
<evidence type="ECO:0000313" key="1">
    <source>
        <dbReference type="EMBL" id="BBM45802.1"/>
    </source>
</evidence>
<organism evidence="1 2">
    <name type="scientific">Leptotrichia trevisanii</name>
    <dbReference type="NCBI Taxonomy" id="109328"/>
    <lineage>
        <taxon>Bacteria</taxon>
        <taxon>Fusobacteriati</taxon>
        <taxon>Fusobacteriota</taxon>
        <taxon>Fusobacteriia</taxon>
        <taxon>Fusobacteriales</taxon>
        <taxon>Leptotrichiaceae</taxon>
        <taxon>Leptotrichia</taxon>
    </lineage>
</organism>
<name>A0A510K2F9_9FUSO</name>
<dbReference type="Proteomes" id="UP000422644">
    <property type="component" value="Chromosome"/>
</dbReference>
<dbReference type="SUPFAM" id="SSF52317">
    <property type="entry name" value="Class I glutamine amidotransferase-like"/>
    <property type="match status" value="1"/>
</dbReference>
<dbReference type="AlphaFoldDB" id="A0A510K2F9"/>
<dbReference type="Gene3D" id="3.20.20.370">
    <property type="entry name" value="Glycoside hydrolase/deacetylase"/>
    <property type="match status" value="1"/>
</dbReference>
<evidence type="ECO:0000313" key="2">
    <source>
        <dbReference type="Proteomes" id="UP000422644"/>
    </source>
</evidence>
<dbReference type="OrthoDB" id="9761886at2"/>
<dbReference type="RefSeq" id="WP_155282997.1">
    <property type="nucleotide sequence ID" value="NZ_AP019831.1"/>
</dbReference>
<proteinExistence type="predicted"/>
<accession>A0A510K2F9</accession>
<sequence length="611" mass="71212">MKFRYFFIIILVIGLLLQFSRMVRKEDYFSIKQEITFEKAPAKNTTYTFTNPQKILVYYNKNSEQSKRILKNLYEIFKFAKIDYTLKDIGEITPTKEYSTFIFATDTYIGFTKEMFDSITKEVNEGKSLIFLNMTPYNPFNPMAGIKNFSDSTLDASSGIKFTEKLFPGIDSYEPSAIMVSHPAMNKLELENDVKIFAKSSENIPLLWERKIGQGRILYSNVSFFADKIMRGVLNQWIAYGNEWYISPFLDTKLMHIDDFPAPIPRGDNEIIQKEYKMSTRDFYRNVWWKDMVDISKKYNLVYSGFIIIDYNNIVEKEKMKRISDLNLKDLALEGRELFLHGGEMGIHGYNHDPIVFDDNKYVDFKKLGYIPWRSESDVAASTREVKSYVKELFGSKVKLYTYVAPSNIGTDKGMKILKKNYPDLKTISTVFYGYLEEGAYVQEVGANPEIPGVYNMPRFSSGFFYSTDEMWNLFNALAVYGYWTHFVHPDDVIAEDRGKDKTWKQLKAEFERTIGEVNKIFPYLKPMKASDLTKLYMNIEDLKIKSEKVNNEIRIGSINFRKPYEATIRIRNKKIKSMSSGTFKEIYTSGETKIYLINIDKENVTIFLGD</sequence>
<gene>
    <name evidence="1" type="ORF">JMUB3870_1922</name>
</gene>
<reference evidence="1 2" key="1">
    <citation type="submission" date="2019-07" db="EMBL/GenBank/DDBJ databases">
        <title>Complete Genome Sequence of Leptotrichia trevisanii Strain JMUB3870.</title>
        <authorList>
            <person name="Watanabe S."/>
            <person name="Cui L."/>
        </authorList>
    </citation>
    <scope>NUCLEOTIDE SEQUENCE [LARGE SCALE GENOMIC DNA]</scope>
    <source>
        <strain evidence="1 2">JMUB3870</strain>
    </source>
</reference>
<dbReference type="Pfam" id="PF09960">
    <property type="entry name" value="DUF2194"/>
    <property type="match status" value="1"/>
</dbReference>
<dbReference type="InterPro" id="IPR029062">
    <property type="entry name" value="Class_I_gatase-like"/>
</dbReference>
<protein>
    <submittedName>
        <fullName evidence="1">Uncharacterized protein</fullName>
    </submittedName>
</protein>
<dbReference type="EMBL" id="AP019831">
    <property type="protein sequence ID" value="BBM45802.1"/>
    <property type="molecule type" value="Genomic_DNA"/>
</dbReference>